<dbReference type="Proteomes" id="UP000254968">
    <property type="component" value="Unassembled WGS sequence"/>
</dbReference>
<organism evidence="1 2">
    <name type="scientific">Legionella beliardensis</name>
    <dbReference type="NCBI Taxonomy" id="91822"/>
    <lineage>
        <taxon>Bacteria</taxon>
        <taxon>Pseudomonadati</taxon>
        <taxon>Pseudomonadota</taxon>
        <taxon>Gammaproteobacteria</taxon>
        <taxon>Legionellales</taxon>
        <taxon>Legionellaceae</taxon>
        <taxon>Legionella</taxon>
    </lineage>
</organism>
<sequence length="84" mass="9971">MSAQLLFITIMRDCSNLMVLRFRVFAKPIKLLRMNFKAGRNDASWFKKKETHLLDNTFKDHALREHLQDVITNTYQLGEQYVPI</sequence>
<gene>
    <name evidence="1" type="ORF">NCTC13315_03031</name>
</gene>
<evidence type="ECO:0000313" key="1">
    <source>
        <dbReference type="EMBL" id="STX55660.1"/>
    </source>
</evidence>
<accession>A0A378JR38</accession>
<name>A0A378JR38_9GAMM</name>
<keyword evidence="2" id="KW-1185">Reference proteome</keyword>
<evidence type="ECO:0000313" key="2">
    <source>
        <dbReference type="Proteomes" id="UP000254968"/>
    </source>
</evidence>
<dbReference type="EMBL" id="UGNV01000004">
    <property type="protein sequence ID" value="STX55660.1"/>
    <property type="molecule type" value="Genomic_DNA"/>
</dbReference>
<proteinExistence type="predicted"/>
<protein>
    <submittedName>
        <fullName evidence="1">Uncharacterized protein</fullName>
    </submittedName>
</protein>
<dbReference type="RefSeq" id="WP_115304274.1">
    <property type="nucleotide sequence ID" value="NZ_CAAAHO010000012.1"/>
</dbReference>
<dbReference type="AlphaFoldDB" id="A0A378JR38"/>
<reference evidence="1 2" key="1">
    <citation type="submission" date="2018-06" db="EMBL/GenBank/DDBJ databases">
        <authorList>
            <consortium name="Pathogen Informatics"/>
            <person name="Doyle S."/>
        </authorList>
    </citation>
    <scope>NUCLEOTIDE SEQUENCE [LARGE SCALE GENOMIC DNA]</scope>
    <source>
        <strain evidence="1 2">NCTC13315</strain>
    </source>
</reference>